<evidence type="ECO:0000259" key="1">
    <source>
        <dbReference type="Pfam" id="PF21724"/>
    </source>
</evidence>
<dbReference type="Pfam" id="PF21724">
    <property type="entry name" value="DUF6861"/>
    <property type="match status" value="1"/>
</dbReference>
<keyword evidence="3" id="KW-1185">Reference proteome</keyword>
<name>A8H7T7_SHEPA</name>
<gene>
    <name evidence="2" type="ordered locus">Spea_3309</name>
</gene>
<dbReference type="KEGG" id="spl:Spea_3309"/>
<accession>A8H7T7</accession>
<protein>
    <recommendedName>
        <fullName evidence="1">NAD(+)--protein-arginine ADP-ribosyltransferase Tre1-like N-terminal domain-containing protein</fullName>
    </recommendedName>
</protein>
<dbReference type="InterPro" id="IPR049195">
    <property type="entry name" value="Tre1-like_N"/>
</dbReference>
<dbReference type="Proteomes" id="UP000002608">
    <property type="component" value="Chromosome"/>
</dbReference>
<dbReference type="HOGENOM" id="CLU_1093548_0_0_6"/>
<proteinExistence type="predicted"/>
<evidence type="ECO:0000313" key="3">
    <source>
        <dbReference type="Proteomes" id="UP000002608"/>
    </source>
</evidence>
<dbReference type="RefSeq" id="WP_012156523.1">
    <property type="nucleotide sequence ID" value="NC_009901.1"/>
</dbReference>
<feature type="domain" description="NAD(+)--protein-arginine ADP-ribosyltransferase Tre1-like N-terminal" evidence="1">
    <location>
        <begin position="190"/>
        <end position="245"/>
    </location>
</feature>
<reference evidence="2 3" key="1">
    <citation type="submission" date="2007-10" db="EMBL/GenBank/DDBJ databases">
        <title>Complete sequence of Shewanella pealeana ATCC 700345.</title>
        <authorList>
            <consortium name="US DOE Joint Genome Institute"/>
            <person name="Copeland A."/>
            <person name="Lucas S."/>
            <person name="Lapidus A."/>
            <person name="Barry K."/>
            <person name="Glavina del Rio T."/>
            <person name="Dalin E."/>
            <person name="Tice H."/>
            <person name="Pitluck S."/>
            <person name="Chertkov O."/>
            <person name="Brettin T."/>
            <person name="Bruce D."/>
            <person name="Detter J.C."/>
            <person name="Han C."/>
            <person name="Schmutz J."/>
            <person name="Larimer F."/>
            <person name="Land M."/>
            <person name="Hauser L."/>
            <person name="Kyrpides N."/>
            <person name="Kim E."/>
            <person name="Zhao J.-S.Z."/>
            <person name="Manno D."/>
            <person name="Hawari J."/>
            <person name="Richardson P."/>
        </authorList>
    </citation>
    <scope>NUCLEOTIDE SEQUENCE [LARGE SCALE GENOMIC DNA]</scope>
    <source>
        <strain evidence="3">ATCC 700345 / ANG-SQ1</strain>
    </source>
</reference>
<dbReference type="AlphaFoldDB" id="A8H7T7"/>
<dbReference type="eggNOG" id="ENOG50342J4">
    <property type="taxonomic scope" value="Bacteria"/>
</dbReference>
<dbReference type="STRING" id="398579.Spea_3309"/>
<organism evidence="2 3">
    <name type="scientific">Shewanella pealeana (strain ATCC 700345 / ANG-SQ1)</name>
    <dbReference type="NCBI Taxonomy" id="398579"/>
    <lineage>
        <taxon>Bacteria</taxon>
        <taxon>Pseudomonadati</taxon>
        <taxon>Pseudomonadota</taxon>
        <taxon>Gammaproteobacteria</taxon>
        <taxon>Alteromonadales</taxon>
        <taxon>Shewanellaceae</taxon>
        <taxon>Shewanella</taxon>
    </lineage>
</organism>
<sequence length="283" mass="30168">MNQIQQLEAEAFTILDLHLKNALSMADSDSITQIVIGPQCLCEAVCIELGADIHQFIMLNDEQFEQGYAFVEGIIERDRSSLIGDVSGIVGSVINPIGKWVRDSVGEQLADDPIYIELRNMYQTFGMDIVLGIFSELLNRGNEPDLLIAAMSKWREELGYIEGFDTEVERNLLEGIVSGKNNSAEAKKAEIAGSVGGALVGAKVGAVMGSIVPGAGTIVGAAAGATIGKHFGGKELNKCGQNEAVSEAINDVSGRVNEVSSSVSNVASDTVNSMKNKFNKLWA</sequence>
<evidence type="ECO:0000313" key="2">
    <source>
        <dbReference type="EMBL" id="ABV88624.1"/>
    </source>
</evidence>
<dbReference type="EMBL" id="CP000851">
    <property type="protein sequence ID" value="ABV88624.1"/>
    <property type="molecule type" value="Genomic_DNA"/>
</dbReference>
<dbReference type="OrthoDB" id="10015837at2"/>